<evidence type="ECO:0000313" key="7">
    <source>
        <dbReference type="EMBL" id="GFO85312.1"/>
    </source>
</evidence>
<evidence type="ECO:0000256" key="3">
    <source>
        <dbReference type="ARBA" id="ARBA00023295"/>
    </source>
</evidence>
<dbReference type="InterPro" id="IPR017853">
    <property type="entry name" value="GH"/>
</dbReference>
<evidence type="ECO:0000256" key="2">
    <source>
        <dbReference type="ARBA" id="ARBA00022801"/>
    </source>
</evidence>
<sequence>MKAEKVYFPDDFLWGGAVAANQCEGAVLEDGKGYSTADALTTGVFAEPQIPPKGFYLKEEASDCYHRYKEDIAMFAEMGFKAFRMSIAWSRIFPKGDEEEPNEAGLKFYDDVFDELLKHGIQPVVTLSHYEMPLHLAVKYGGWADRRMIQFFAHYAETVYQRYKEKVKLWLMFNEINMMLHAPFNGGGINKKAEEMEPSELYQAIHYQLVASALAVKIGHEINPEFKIGCMIAGSPHYPLTCRPDDVLEAQKKDRESLFFADVHVRGEYPGYMKRLFREQGIHFEITDEDRMLLKHTVDFISISYYMSYCATADPEKNILAQGNIMSAVKNPYLEESEWGWQIDPEGLRYILNQYYDRYQLPIFIVENGLGAKDQLVEQDGTYTVEDGYRIDYLKKHLLQVSEAIADGVPVMGYTAWGCIDLIANTSAAISKRYGMIYVDRNDDGTGTMKRYKKQSFYWYRDVIASNGAALLEN</sequence>
<dbReference type="NCBIfam" id="NF007356">
    <property type="entry name" value="PRK09852.1"/>
    <property type="match status" value="1"/>
</dbReference>
<evidence type="ECO:0000256" key="4">
    <source>
        <dbReference type="PROSITE-ProRule" id="PRU10055"/>
    </source>
</evidence>
<dbReference type="PRINTS" id="PR00131">
    <property type="entry name" value="GLHYDRLASE1"/>
</dbReference>
<dbReference type="PANTHER" id="PTHR10353">
    <property type="entry name" value="GLYCOSYL HYDROLASE"/>
    <property type="match status" value="1"/>
</dbReference>
<dbReference type="RefSeq" id="WP_201311021.1">
    <property type="nucleotide sequence ID" value="NZ_BLYI01000035.1"/>
</dbReference>
<dbReference type="SUPFAM" id="SSF51445">
    <property type="entry name" value="(Trans)glycosidases"/>
    <property type="match status" value="1"/>
</dbReference>
<proteinExistence type="inferred from homology"/>
<dbReference type="InterPro" id="IPR033132">
    <property type="entry name" value="GH_1_N_CS"/>
</dbReference>
<reference evidence="7" key="1">
    <citation type="submission" date="2020-06" db="EMBL/GenBank/DDBJ databases">
        <title>Characterization of fructooligosaccharide metabolism and fructooligosaccharide-degrading enzymes in human commensal butyrate producers.</title>
        <authorList>
            <person name="Tanno H."/>
            <person name="Fujii T."/>
            <person name="Hirano K."/>
            <person name="Maeno S."/>
            <person name="Tonozuka T."/>
            <person name="Sakamoto M."/>
            <person name="Ohkuma M."/>
            <person name="Tochio T."/>
            <person name="Endo A."/>
        </authorList>
    </citation>
    <scope>NUCLEOTIDE SEQUENCE</scope>
    <source>
        <strain evidence="7">JCM 17466</strain>
    </source>
</reference>
<dbReference type="GO" id="GO:0008422">
    <property type="term" value="F:beta-glucosidase activity"/>
    <property type="evidence" value="ECO:0007669"/>
    <property type="project" value="TreeGrafter"/>
</dbReference>
<dbReference type="FunFam" id="3.20.20.80:FF:000004">
    <property type="entry name" value="Beta-glucosidase 6-phospho-beta-glucosidase"/>
    <property type="match status" value="1"/>
</dbReference>
<evidence type="ECO:0000313" key="8">
    <source>
        <dbReference type="Proteomes" id="UP000613208"/>
    </source>
</evidence>
<dbReference type="PROSITE" id="PS00572">
    <property type="entry name" value="GLYCOSYL_HYDROL_F1_1"/>
    <property type="match status" value="1"/>
</dbReference>
<dbReference type="InterPro" id="IPR001360">
    <property type="entry name" value="Glyco_hydro_1"/>
</dbReference>
<dbReference type="GO" id="GO:0016052">
    <property type="term" value="P:carbohydrate catabolic process"/>
    <property type="evidence" value="ECO:0007669"/>
    <property type="project" value="TreeGrafter"/>
</dbReference>
<comment type="similarity">
    <text evidence="1 5">Belongs to the glycosyl hydrolase 1 family.</text>
</comment>
<organism evidence="7 8">
    <name type="scientific">Anaerostipes butyraticus</name>
    <dbReference type="NCBI Taxonomy" id="645466"/>
    <lineage>
        <taxon>Bacteria</taxon>
        <taxon>Bacillati</taxon>
        <taxon>Bacillota</taxon>
        <taxon>Clostridia</taxon>
        <taxon>Lachnospirales</taxon>
        <taxon>Lachnospiraceae</taxon>
        <taxon>Anaerostipes</taxon>
    </lineage>
</organism>
<gene>
    <name evidence="7" type="ORF">ANBU17_16590</name>
</gene>
<dbReference type="Gene3D" id="3.20.20.80">
    <property type="entry name" value="Glycosidases"/>
    <property type="match status" value="1"/>
</dbReference>
<keyword evidence="2 6" id="KW-0378">Hydrolase</keyword>
<dbReference type="Pfam" id="PF00232">
    <property type="entry name" value="Glyco_hydro_1"/>
    <property type="match status" value="1"/>
</dbReference>
<evidence type="ECO:0000256" key="5">
    <source>
        <dbReference type="RuleBase" id="RU003690"/>
    </source>
</evidence>
<dbReference type="EMBL" id="BLYI01000035">
    <property type="protein sequence ID" value="GFO85312.1"/>
    <property type="molecule type" value="Genomic_DNA"/>
</dbReference>
<dbReference type="GO" id="GO:0005829">
    <property type="term" value="C:cytosol"/>
    <property type="evidence" value="ECO:0007669"/>
    <property type="project" value="TreeGrafter"/>
</dbReference>
<comment type="caution">
    <text evidence="7">The sequence shown here is derived from an EMBL/GenBank/DDBJ whole genome shotgun (WGS) entry which is preliminary data.</text>
</comment>
<name>A0A916VDU1_9FIRM</name>
<protein>
    <submittedName>
        <fullName evidence="7">6-phospho-beta-glucosidase</fullName>
    </submittedName>
</protein>
<keyword evidence="3 6" id="KW-0326">Glycosidase</keyword>
<accession>A0A916VDU1</accession>
<feature type="active site" description="Nucleophile" evidence="4">
    <location>
        <position position="367"/>
    </location>
</feature>
<dbReference type="Proteomes" id="UP000613208">
    <property type="component" value="Unassembled WGS sequence"/>
</dbReference>
<evidence type="ECO:0000256" key="1">
    <source>
        <dbReference type="ARBA" id="ARBA00010838"/>
    </source>
</evidence>
<keyword evidence="8" id="KW-1185">Reference proteome</keyword>
<dbReference type="AlphaFoldDB" id="A0A916VDU1"/>
<dbReference type="PANTHER" id="PTHR10353:SF122">
    <property type="entry name" value="6-PHOSPHO-BETA-GLUCOSIDASE ASCB-RELATED"/>
    <property type="match status" value="1"/>
</dbReference>
<evidence type="ECO:0000256" key="6">
    <source>
        <dbReference type="RuleBase" id="RU004468"/>
    </source>
</evidence>
<dbReference type="PROSITE" id="PS00653">
    <property type="entry name" value="GLYCOSYL_HYDROL_F1_2"/>
    <property type="match status" value="1"/>
</dbReference>
<dbReference type="InterPro" id="IPR018120">
    <property type="entry name" value="Glyco_hydro_1_AS"/>
</dbReference>